<organism evidence="7 8">
    <name type="scientific">Streptantibioticus parmotrematis</name>
    <dbReference type="NCBI Taxonomy" id="2873249"/>
    <lineage>
        <taxon>Bacteria</taxon>
        <taxon>Bacillati</taxon>
        <taxon>Actinomycetota</taxon>
        <taxon>Actinomycetes</taxon>
        <taxon>Kitasatosporales</taxon>
        <taxon>Streptomycetaceae</taxon>
        <taxon>Streptantibioticus</taxon>
    </lineage>
</organism>
<evidence type="ECO:0000256" key="4">
    <source>
        <dbReference type="ARBA" id="ARBA00022729"/>
    </source>
</evidence>
<dbReference type="PROSITE" id="PS51257">
    <property type="entry name" value="PROKAR_LIPOPROTEIN"/>
    <property type="match status" value="1"/>
</dbReference>
<evidence type="ECO:0000256" key="2">
    <source>
        <dbReference type="ARBA" id="ARBA00005695"/>
    </source>
</evidence>
<keyword evidence="8" id="KW-1185">Reference proteome</keyword>
<dbReference type="Pfam" id="PF00496">
    <property type="entry name" value="SBP_bac_5"/>
    <property type="match status" value="1"/>
</dbReference>
<feature type="chain" id="PRO_5046111913" description="Solute-binding protein family 5 domain-containing protein" evidence="5">
    <location>
        <begin position="23"/>
        <end position="625"/>
    </location>
</feature>
<comment type="similarity">
    <text evidence="2">Belongs to the bacterial solute-binding protein 5 family.</text>
</comment>
<dbReference type="PANTHER" id="PTHR30290">
    <property type="entry name" value="PERIPLASMIC BINDING COMPONENT OF ABC TRANSPORTER"/>
    <property type="match status" value="1"/>
</dbReference>
<dbReference type="Gene3D" id="3.40.190.10">
    <property type="entry name" value="Periplasmic binding protein-like II"/>
    <property type="match status" value="1"/>
</dbReference>
<dbReference type="InterPro" id="IPR039424">
    <property type="entry name" value="SBP_5"/>
</dbReference>
<keyword evidence="4 5" id="KW-0732">Signal</keyword>
<dbReference type="EMBL" id="JAINVZ010000006">
    <property type="protein sequence ID" value="MBY8885583.1"/>
    <property type="molecule type" value="Genomic_DNA"/>
</dbReference>
<dbReference type="SUPFAM" id="SSF53850">
    <property type="entry name" value="Periplasmic binding protein-like II"/>
    <property type="match status" value="1"/>
</dbReference>
<evidence type="ECO:0000256" key="3">
    <source>
        <dbReference type="ARBA" id="ARBA00022448"/>
    </source>
</evidence>
<evidence type="ECO:0000256" key="5">
    <source>
        <dbReference type="SAM" id="SignalP"/>
    </source>
</evidence>
<keyword evidence="3" id="KW-0813">Transport</keyword>
<feature type="domain" description="Solute-binding protein family 5" evidence="6">
    <location>
        <begin position="114"/>
        <end position="531"/>
    </location>
</feature>
<name>A0ABS7QQW8_9ACTN</name>
<accession>A0ABS7QQW8</accession>
<evidence type="ECO:0000256" key="1">
    <source>
        <dbReference type="ARBA" id="ARBA00004196"/>
    </source>
</evidence>
<dbReference type="PANTHER" id="PTHR30290:SF10">
    <property type="entry name" value="PERIPLASMIC OLIGOPEPTIDE-BINDING PROTEIN-RELATED"/>
    <property type="match status" value="1"/>
</dbReference>
<proteinExistence type="inferred from homology"/>
<dbReference type="Proteomes" id="UP001198565">
    <property type="component" value="Unassembled WGS sequence"/>
</dbReference>
<evidence type="ECO:0000313" key="7">
    <source>
        <dbReference type="EMBL" id="MBY8885583.1"/>
    </source>
</evidence>
<dbReference type="Gene3D" id="3.10.105.10">
    <property type="entry name" value="Dipeptide-binding Protein, Domain 3"/>
    <property type="match status" value="1"/>
</dbReference>
<reference evidence="7 8" key="1">
    <citation type="submission" date="2021-08" db="EMBL/GenBank/DDBJ databases">
        <title>Streptomyces sp. PTM05 isolated from lichen.</title>
        <authorList>
            <person name="Somphong A."/>
            <person name="Phongsopitanun W."/>
            <person name="Tanasupawat S."/>
        </authorList>
    </citation>
    <scope>NUCLEOTIDE SEQUENCE [LARGE SCALE GENOMIC DNA]</scope>
    <source>
        <strain evidence="7 8">Ptm05</strain>
    </source>
</reference>
<evidence type="ECO:0000259" key="6">
    <source>
        <dbReference type="Pfam" id="PF00496"/>
    </source>
</evidence>
<evidence type="ECO:0000313" key="8">
    <source>
        <dbReference type="Proteomes" id="UP001198565"/>
    </source>
</evidence>
<protein>
    <recommendedName>
        <fullName evidence="6">Solute-binding protein family 5 domain-containing protein</fullName>
    </recommendedName>
</protein>
<gene>
    <name evidence="7" type="ORF">K7472_12080</name>
</gene>
<feature type="signal peptide" evidence="5">
    <location>
        <begin position="1"/>
        <end position="22"/>
    </location>
</feature>
<comment type="caution">
    <text evidence="7">The sequence shown here is derived from an EMBL/GenBank/DDBJ whole genome shotgun (WGS) entry which is preliminary data.</text>
</comment>
<sequence length="625" mass="67484">MSRNQRAIGGIALLAASALALTACSGSSSHKKIGVGSDYAYGTVPAASSSVKPGGTLNIAEDVGADPNWIFPVVPGANYSVYTALQFENLSWPQLYAQTKGADPEIDYSHSLTAAAPTVSNGGKTFTIKLNGQYTWPDGSKVSANDVLFFYYLLKAAVKESPANGFNYVPGQFPDNVTSASAVDDQTVQFTFDKAYNPQWVLNSELVQLTPIPAKAWAKSSDNGSTLDFTKPDNAKAIYDYLSKESKNLSTYASNPLWQVTDGAYKLKSYNTSTGAASFTANPKYTGEGKTNIQTVNMLSYTSPTAEFNDLLSGKLDFGYVKSDNWPQLGRLQSKNYVTFGEPSFGFHYIYFNFKDGSNNFDKAISQLYVRQAFAHLQDEQGEIKGAFDGLGVPQYGPVGVAPKSPFAPANALTNPYPYSIDTAKKLLSDHGWKVVPNGTTTCQNPGTGATQCGAGITKGQSLNFVLYYASGVKSEEQMITAFASQLKQVGINANIKTDTFNNVIQNENVQSSPKNDNNWGMAAFGGETEGDYPTNGILFGTGASQNQGGFADPQIDKLSNDSIMSSDPQALQKELAAETNDLPAIFQPSEEYIYAWNPKLSGAKDSFAAATQFYLYPQDWYFTK</sequence>
<dbReference type="InterPro" id="IPR000914">
    <property type="entry name" value="SBP_5_dom"/>
</dbReference>
<dbReference type="RefSeq" id="WP_222977042.1">
    <property type="nucleotide sequence ID" value="NZ_JAINVZ010000006.1"/>
</dbReference>
<comment type="subcellular location">
    <subcellularLocation>
        <location evidence="1">Cell envelope</location>
    </subcellularLocation>
</comment>